<evidence type="ECO:0000256" key="5">
    <source>
        <dbReference type="ARBA" id="ARBA00022553"/>
    </source>
</evidence>
<dbReference type="InterPro" id="IPR006290">
    <property type="entry name" value="CztS_silS_copS"/>
</dbReference>
<dbReference type="PROSITE" id="PS50109">
    <property type="entry name" value="HIS_KIN"/>
    <property type="match status" value="1"/>
</dbReference>
<organism evidence="17 18">
    <name type="scientific">Collimonas pratensis</name>
    <dbReference type="NCBI Taxonomy" id="279113"/>
    <lineage>
        <taxon>Bacteria</taxon>
        <taxon>Pseudomonadati</taxon>
        <taxon>Pseudomonadota</taxon>
        <taxon>Betaproteobacteria</taxon>
        <taxon>Burkholderiales</taxon>
        <taxon>Oxalobacteraceae</taxon>
        <taxon>Collimonas</taxon>
    </lineage>
</organism>
<evidence type="ECO:0000256" key="9">
    <source>
        <dbReference type="ARBA" id="ARBA00022777"/>
    </source>
</evidence>
<dbReference type="PANTHER" id="PTHR45436:SF3">
    <property type="entry name" value="SENSOR HISTIDINE KINASE HPRS"/>
    <property type="match status" value="1"/>
</dbReference>
<evidence type="ECO:0000256" key="3">
    <source>
        <dbReference type="ARBA" id="ARBA00022475"/>
    </source>
</evidence>
<keyword evidence="13 14" id="KW-0472">Membrane</keyword>
<evidence type="ECO:0000256" key="10">
    <source>
        <dbReference type="ARBA" id="ARBA00022840"/>
    </source>
</evidence>
<accession>A0A127Q6B8</accession>
<keyword evidence="11 14" id="KW-1133">Transmembrane helix</keyword>
<dbReference type="GO" id="GO:0005886">
    <property type="term" value="C:plasma membrane"/>
    <property type="evidence" value="ECO:0007669"/>
    <property type="project" value="UniProtKB-SubCell"/>
</dbReference>
<dbReference type="RefSeq" id="WP_061941659.1">
    <property type="nucleotide sequence ID" value="NZ_CP013234.1"/>
</dbReference>
<protein>
    <recommendedName>
        <fullName evidence="14">Sensor protein</fullName>
        <ecNumber evidence="14">2.7.13.3</ecNumber>
    </recommendedName>
</protein>
<reference evidence="17 18" key="1">
    <citation type="submission" date="2015-11" db="EMBL/GenBank/DDBJ databases">
        <title>Exploring the genomic traits of fungus-feeding bacterial genus Collimonas.</title>
        <authorList>
            <person name="Song C."/>
            <person name="Schmidt R."/>
            <person name="de Jager V."/>
            <person name="Krzyzanowska D."/>
            <person name="Jongedijk E."/>
            <person name="Cankar K."/>
            <person name="Beekwilder J."/>
            <person name="van Veen A."/>
            <person name="de Boer W."/>
            <person name="van Veen J.A."/>
            <person name="Garbeva P."/>
        </authorList>
    </citation>
    <scope>NUCLEOTIDE SEQUENCE [LARGE SCALE GENOMIC DNA]</scope>
    <source>
        <strain evidence="17 18">Ter91</strain>
    </source>
</reference>
<dbReference type="Pfam" id="PF02518">
    <property type="entry name" value="HATPase_c"/>
    <property type="match status" value="1"/>
</dbReference>
<evidence type="ECO:0000256" key="11">
    <source>
        <dbReference type="ARBA" id="ARBA00022989"/>
    </source>
</evidence>
<name>A0A127Q6B8_9BURK</name>
<evidence type="ECO:0000259" key="15">
    <source>
        <dbReference type="PROSITE" id="PS50109"/>
    </source>
</evidence>
<dbReference type="SMART" id="SM00304">
    <property type="entry name" value="HAMP"/>
    <property type="match status" value="1"/>
</dbReference>
<dbReference type="GO" id="GO:0005524">
    <property type="term" value="F:ATP binding"/>
    <property type="evidence" value="ECO:0007669"/>
    <property type="project" value="UniProtKB-KW"/>
</dbReference>
<dbReference type="KEGG" id="cpra:CPter91_3282"/>
<dbReference type="AlphaFoldDB" id="A0A127Q6B8"/>
<dbReference type="Gene3D" id="1.10.287.130">
    <property type="match status" value="1"/>
</dbReference>
<comment type="subcellular location">
    <subcellularLocation>
        <location evidence="2 14">Cell inner membrane</location>
    </subcellularLocation>
</comment>
<feature type="transmembrane region" description="Helical" evidence="14">
    <location>
        <begin position="173"/>
        <end position="192"/>
    </location>
</feature>
<comment type="catalytic activity">
    <reaction evidence="1 14">
        <text>ATP + protein L-histidine = ADP + protein N-phospho-L-histidine.</text>
        <dbReference type="EC" id="2.7.13.3"/>
    </reaction>
</comment>
<dbReference type="InterPro" id="IPR036890">
    <property type="entry name" value="HATPase_C_sf"/>
</dbReference>
<dbReference type="OrthoDB" id="9786919at2"/>
<keyword evidence="3 14" id="KW-1003">Cell membrane</keyword>
<keyword evidence="9 14" id="KW-0418">Kinase</keyword>
<dbReference type="Pfam" id="PF00672">
    <property type="entry name" value="HAMP"/>
    <property type="match status" value="1"/>
</dbReference>
<feature type="domain" description="Histidine kinase" evidence="15">
    <location>
        <begin position="254"/>
        <end position="468"/>
    </location>
</feature>
<dbReference type="EC" id="2.7.13.3" evidence="14"/>
<dbReference type="PANTHER" id="PTHR45436">
    <property type="entry name" value="SENSOR HISTIDINE KINASE YKOH"/>
    <property type="match status" value="1"/>
</dbReference>
<dbReference type="NCBIfam" id="TIGR01386">
    <property type="entry name" value="cztS_silS_copS"/>
    <property type="match status" value="1"/>
</dbReference>
<evidence type="ECO:0000256" key="13">
    <source>
        <dbReference type="ARBA" id="ARBA00023136"/>
    </source>
</evidence>
<dbReference type="PRINTS" id="PR00344">
    <property type="entry name" value="BCTRLSENSOR"/>
</dbReference>
<dbReference type="CDD" id="cd00082">
    <property type="entry name" value="HisKA"/>
    <property type="match status" value="1"/>
</dbReference>
<keyword evidence="8 14" id="KW-0547">Nucleotide-binding</keyword>
<dbReference type="PATRIC" id="fig|279113.9.peg.3240"/>
<proteinExistence type="predicted"/>
<dbReference type="SUPFAM" id="SSF47384">
    <property type="entry name" value="Homodimeric domain of signal transducing histidine kinase"/>
    <property type="match status" value="1"/>
</dbReference>
<dbReference type="CDD" id="cd06225">
    <property type="entry name" value="HAMP"/>
    <property type="match status" value="1"/>
</dbReference>
<dbReference type="InterPro" id="IPR003594">
    <property type="entry name" value="HATPase_dom"/>
</dbReference>
<dbReference type="InterPro" id="IPR005467">
    <property type="entry name" value="His_kinase_dom"/>
</dbReference>
<dbReference type="Proteomes" id="UP000074561">
    <property type="component" value="Chromosome"/>
</dbReference>
<dbReference type="SUPFAM" id="SSF55874">
    <property type="entry name" value="ATPase domain of HSP90 chaperone/DNA topoisomerase II/histidine kinase"/>
    <property type="match status" value="1"/>
</dbReference>
<evidence type="ECO:0000256" key="7">
    <source>
        <dbReference type="ARBA" id="ARBA00022692"/>
    </source>
</evidence>
<gene>
    <name evidence="17" type="ORF">CPter91_3282</name>
</gene>
<dbReference type="Pfam" id="PF00512">
    <property type="entry name" value="HisKA"/>
    <property type="match status" value="1"/>
</dbReference>
<keyword evidence="12 14" id="KW-0902">Two-component regulatory system</keyword>
<feature type="domain" description="HAMP" evidence="16">
    <location>
        <begin position="193"/>
        <end position="246"/>
    </location>
</feature>
<keyword evidence="6 14" id="KW-0808">Transferase</keyword>
<keyword evidence="4 14" id="KW-0997">Cell inner membrane</keyword>
<evidence type="ECO:0000256" key="8">
    <source>
        <dbReference type="ARBA" id="ARBA00022741"/>
    </source>
</evidence>
<comment type="function">
    <text evidence="14">Member of a two-component regulatory system.</text>
</comment>
<evidence type="ECO:0000256" key="14">
    <source>
        <dbReference type="RuleBase" id="RU364088"/>
    </source>
</evidence>
<evidence type="ECO:0000313" key="18">
    <source>
        <dbReference type="Proteomes" id="UP000074561"/>
    </source>
</evidence>
<dbReference type="InterPro" id="IPR036097">
    <property type="entry name" value="HisK_dim/P_sf"/>
</dbReference>
<evidence type="ECO:0000256" key="1">
    <source>
        <dbReference type="ARBA" id="ARBA00000085"/>
    </source>
</evidence>
<dbReference type="InterPro" id="IPR003661">
    <property type="entry name" value="HisK_dim/P_dom"/>
</dbReference>
<keyword evidence="5" id="KW-0597">Phosphoprotein</keyword>
<dbReference type="SMART" id="SM00388">
    <property type="entry name" value="HisKA"/>
    <property type="match status" value="1"/>
</dbReference>
<dbReference type="InterPro" id="IPR050428">
    <property type="entry name" value="TCS_sensor_his_kinase"/>
</dbReference>
<evidence type="ECO:0000256" key="6">
    <source>
        <dbReference type="ARBA" id="ARBA00022679"/>
    </source>
</evidence>
<evidence type="ECO:0000313" key="17">
    <source>
        <dbReference type="EMBL" id="AMP05609.1"/>
    </source>
</evidence>
<dbReference type="PROSITE" id="PS50885">
    <property type="entry name" value="HAMP"/>
    <property type="match status" value="1"/>
</dbReference>
<dbReference type="Gene3D" id="3.30.565.10">
    <property type="entry name" value="Histidine kinase-like ATPase, C-terminal domain"/>
    <property type="match status" value="1"/>
</dbReference>
<dbReference type="InterPro" id="IPR004358">
    <property type="entry name" value="Sig_transdc_His_kin-like_C"/>
</dbReference>
<dbReference type="SMART" id="SM00387">
    <property type="entry name" value="HATPase_c"/>
    <property type="match status" value="1"/>
</dbReference>
<dbReference type="CDD" id="cd00075">
    <property type="entry name" value="HATPase"/>
    <property type="match status" value="1"/>
</dbReference>
<dbReference type="InterPro" id="IPR003660">
    <property type="entry name" value="HAMP_dom"/>
</dbReference>
<sequence>MKPWAPRSLTVRLAALFALATLLTFTLVGSYLYYSLARQLESHDDQELLGKVALMQHLVGKAGSVQAIRDDPHLFMDAALGHNDLLLILRSADGAPLLDTQPAAGNLPALPLSAIDQTPGQQSRKNLRTSAGMPVRATALWGKIDRSGEQVQIIVAHNVSDSVAMLDSYRSQIVGAAVCGALLSALLGYVLVRRGLRPTRLIARQAHSITAQRLDRGLDVASAPYELQQLVLAFNSMLDRLHDSFQRLSQFSADLAHDLRTPINNLMVQTQVALAQPRNVEEYQGLLVSNVEEYERLARMLDNMLFLARADNAHVAVAREQLDCHQELQRIADYFEGVAEDGGVRLSIAASGNMLADPMLLRRAIGNLVANAIRYTAPGQVVRMEASQQPHSTCITISNPGPQIAEAAIPRLFDRFYRADPARSDSASSAGLGLAIVQSIMKLHGGQVELSRSADHMTVFTLNFPKPPDV</sequence>
<dbReference type="GO" id="GO:0000155">
    <property type="term" value="F:phosphorelay sensor kinase activity"/>
    <property type="evidence" value="ECO:0007669"/>
    <property type="project" value="InterPro"/>
</dbReference>
<keyword evidence="7 14" id="KW-0812">Transmembrane</keyword>
<dbReference type="EMBL" id="CP013234">
    <property type="protein sequence ID" value="AMP05609.1"/>
    <property type="molecule type" value="Genomic_DNA"/>
</dbReference>
<evidence type="ECO:0000259" key="16">
    <source>
        <dbReference type="PROSITE" id="PS50885"/>
    </source>
</evidence>
<evidence type="ECO:0000256" key="12">
    <source>
        <dbReference type="ARBA" id="ARBA00023012"/>
    </source>
</evidence>
<dbReference type="STRING" id="279113.CPter91_3282"/>
<dbReference type="Gene3D" id="6.10.340.10">
    <property type="match status" value="1"/>
</dbReference>
<evidence type="ECO:0000256" key="2">
    <source>
        <dbReference type="ARBA" id="ARBA00004533"/>
    </source>
</evidence>
<keyword evidence="10 14" id="KW-0067">ATP-binding</keyword>
<evidence type="ECO:0000256" key="4">
    <source>
        <dbReference type="ARBA" id="ARBA00022519"/>
    </source>
</evidence>